<evidence type="ECO:0000313" key="1">
    <source>
        <dbReference type="EMBL" id="GAF86100.1"/>
    </source>
</evidence>
<evidence type="ECO:0008006" key="2">
    <source>
        <dbReference type="Google" id="ProtNLM"/>
    </source>
</evidence>
<organism evidence="1">
    <name type="scientific">marine sediment metagenome</name>
    <dbReference type="NCBI Taxonomy" id="412755"/>
    <lineage>
        <taxon>unclassified sequences</taxon>
        <taxon>metagenomes</taxon>
        <taxon>ecological metagenomes</taxon>
    </lineage>
</organism>
<protein>
    <recommendedName>
        <fullName evidence="2">Phage terminase large subunit N-terminal domain-containing protein</fullName>
    </recommendedName>
</protein>
<dbReference type="EMBL" id="BARS01018870">
    <property type="protein sequence ID" value="GAF86100.1"/>
    <property type="molecule type" value="Genomic_DNA"/>
</dbReference>
<proteinExistence type="predicted"/>
<reference evidence="1" key="1">
    <citation type="journal article" date="2014" name="Front. Microbiol.">
        <title>High frequency of phylogenetically diverse reductive dehalogenase-homologous genes in deep subseafloor sedimentary metagenomes.</title>
        <authorList>
            <person name="Kawai M."/>
            <person name="Futagami T."/>
            <person name="Toyoda A."/>
            <person name="Takaki Y."/>
            <person name="Nishi S."/>
            <person name="Hori S."/>
            <person name="Arai W."/>
            <person name="Tsubouchi T."/>
            <person name="Morono Y."/>
            <person name="Uchiyama I."/>
            <person name="Ito T."/>
            <person name="Fujiyama A."/>
            <person name="Inagaki F."/>
            <person name="Takami H."/>
        </authorList>
    </citation>
    <scope>NUCLEOTIDE SEQUENCE</scope>
    <source>
        <strain evidence="1">Expedition CK06-06</strain>
    </source>
</reference>
<gene>
    <name evidence="1" type="ORF">S01H1_30644</name>
</gene>
<sequence length="243" mass="27604">MAFAFTKEDIPQFRKWQRDLLGCAEFFWPDVRFSNQQRGFLEELNKIVSAKLKVGDLKDKLEAKVKKSGLKGDDIDNAVEKQLPAILDKKLDKEEKKYYRKIGVSVQSCNGSGKDFIAACITILFTLLYPNAKNSCTANTGQQLKVVLWAEISKLLRLSRKAQPDDKLTILQQLLELQSTKLFLREAQGKEWFTEAVTVNTSLGDEEQAESIAGRHEDYQVWVVDEGSNIGVPVFQKIERTLT</sequence>
<feature type="non-terminal residue" evidence="1">
    <location>
        <position position="243"/>
    </location>
</feature>
<name>X0UCA1_9ZZZZ</name>
<comment type="caution">
    <text evidence="1">The sequence shown here is derived from an EMBL/GenBank/DDBJ whole genome shotgun (WGS) entry which is preliminary data.</text>
</comment>
<accession>X0UCA1</accession>
<dbReference type="AlphaFoldDB" id="X0UCA1"/>